<evidence type="ECO:0000313" key="1">
    <source>
        <dbReference type="EMBL" id="UUV98169.1"/>
    </source>
</evidence>
<evidence type="ECO:0008006" key="3">
    <source>
        <dbReference type="Google" id="ProtNLM"/>
    </source>
</evidence>
<evidence type="ECO:0000313" key="2">
    <source>
        <dbReference type="Proteomes" id="UP001058273"/>
    </source>
</evidence>
<dbReference type="Proteomes" id="UP001058273">
    <property type="component" value="Chromosome"/>
</dbReference>
<reference evidence="1" key="2">
    <citation type="submission" date="2022-08" db="EMBL/GenBank/DDBJ databases">
        <authorList>
            <person name="Poehlein A."/>
            <person name="Guzman J."/>
            <person name="Daniel R."/>
            <person name="Vilcinskas A."/>
        </authorList>
    </citation>
    <scope>NUCLEOTIDE SEQUENCE</scope>
    <source>
        <strain evidence="1">G314FT</strain>
    </source>
</reference>
<keyword evidence="2" id="KW-1185">Reference proteome</keyword>
<dbReference type="EMBL" id="CP102451">
    <property type="protein sequence ID" value="UUV98169.1"/>
    <property type="molecule type" value="Genomic_DNA"/>
</dbReference>
<reference evidence="1" key="1">
    <citation type="submission" date="2022-08" db="EMBL/GenBank/DDBJ databases">
        <title>Genome sequence of Vagococcus luciliae DSM 112651.</title>
        <authorList>
            <person name="Juan G."/>
            <person name="Anja P."/>
            <person name="Rolf D."/>
            <person name="Kampfer P."/>
            <person name="Vilcinskas A."/>
        </authorList>
    </citation>
    <scope>NUCLEOTIDE SEQUENCE</scope>
    <source>
        <strain evidence="1">G314FT</strain>
    </source>
</reference>
<organism evidence="1 2">
    <name type="scientific">Vagococcus luciliae</name>
    <dbReference type="NCBI Taxonomy" id="2920380"/>
    <lineage>
        <taxon>Bacteria</taxon>
        <taxon>Bacillati</taxon>
        <taxon>Bacillota</taxon>
        <taxon>Bacilli</taxon>
        <taxon>Lactobacillales</taxon>
        <taxon>Enterococcaceae</taxon>
        <taxon>Vagococcus</taxon>
    </lineage>
</organism>
<protein>
    <recommendedName>
        <fullName evidence="3">Phage protein</fullName>
    </recommendedName>
</protein>
<proteinExistence type="predicted"/>
<dbReference type="RefSeq" id="WP_257701753.1">
    <property type="nucleotide sequence ID" value="NZ_CP102451.1"/>
</dbReference>
<sequence>MEIKELISYYMTEVNKMTHEKENNYVDDFEIEWTISLYQDFVAKLKELDEYN</sequence>
<gene>
    <name evidence="1" type="ORF">G314FT_02600</name>
</gene>
<name>A0ABY5NX46_9ENTE</name>
<accession>A0ABY5NX46</accession>